<evidence type="ECO:0000313" key="8">
    <source>
        <dbReference type="Proteomes" id="UP000241818"/>
    </source>
</evidence>
<evidence type="ECO:0000256" key="4">
    <source>
        <dbReference type="ARBA" id="ARBA00022840"/>
    </source>
</evidence>
<evidence type="ECO:0000256" key="3">
    <source>
        <dbReference type="ARBA" id="ARBA00022741"/>
    </source>
</evidence>
<dbReference type="InParanoid" id="A0A2T3AT45"/>
<dbReference type="GO" id="GO:0005524">
    <property type="term" value="F:ATP binding"/>
    <property type="evidence" value="ECO:0007669"/>
    <property type="project" value="UniProtKB-KW"/>
</dbReference>
<dbReference type="PANTHER" id="PTHR43851">
    <property type="match status" value="1"/>
</dbReference>
<keyword evidence="3" id="KW-0547">Nucleotide-binding</keyword>
<dbReference type="Pfam" id="PF03109">
    <property type="entry name" value="ABC1"/>
    <property type="match status" value="1"/>
</dbReference>
<feature type="region of interest" description="Disordered" evidence="5">
    <location>
        <begin position="244"/>
        <end position="309"/>
    </location>
</feature>
<name>A0A2T3AT45_AMORE</name>
<gene>
    <name evidence="7" type="ORF">M430DRAFT_145655</name>
</gene>
<sequence length="773" mass="84881">MAGKRLLDLAALFNASRGVAQKHIALRSRQLDVYNRTSTLARAVRNQTDRVTETAKAASFLVSRLNEDAPAWTSESPEDKPSQQSNDATGAKSPSPAPKPKTGPEQEPSHGGPKGHTLSADAARTIQRQSELQIPSKTADAVGDPVVDPLEEGHDKESFYHRSGHTSPALSSLPRVKIPKHVSNAQGSSVEFPDGQINSDSFYNAGERKGQVSSVAAEPEEEPIPEGIDTNLFHSARVAKLLGGQTIGGGRKSGLEMNRPKNTPVEHTKPRADKDQDIFSDPDSSQKKPTSSETIAEPRIDSSGSSDGANEDIEKLAQKVQIEGDRQSQPLPYELRESKVPSSRLSRLWNYGGLAAGMFGGVISEGVRRVSGSGGEGSYILSASNMDRLVSKLSRMRGAALKLGQMISFQDSKMLPAPIQEVLQRVQDRADYMPASQRNKVLASNLGPDWRELFDTFDEKPLAAASIGQVHRATLKSTGARVAVKVQYPGVADSIDSDLNNLAILLTASRLLPKGLFLDKTIANARTELAWECDYIREAECGRRFQELLADEPDVFVVPKIYPEASGKEVLTMEFMDGVGVTRVQNFTQEQKDWIGTQILRLCLREITEFKYMQTDPNWTNFLYNAATNKLELLDFGASREYPDDFMATYSKLLVAASRSDRETVKDLSLELGYLTGLESKTMLDAHISSVLTLAEPFLDSSPEVYDFSDQTITERVKALIPVMIRERLSPPPEETYSLHRKLSGAFLLCARLGSRVRCRELFQNSMAKAGLL</sequence>
<dbReference type="SUPFAM" id="SSF56112">
    <property type="entry name" value="Protein kinase-like (PK-like)"/>
    <property type="match status" value="1"/>
</dbReference>
<dbReference type="CDD" id="cd13970">
    <property type="entry name" value="ABC1_ADCK3"/>
    <property type="match status" value="1"/>
</dbReference>
<feature type="domain" description="ABC1 atypical kinase-like" evidence="6">
    <location>
        <begin position="425"/>
        <end position="667"/>
    </location>
</feature>
<dbReference type="InterPro" id="IPR011009">
    <property type="entry name" value="Kinase-like_dom_sf"/>
</dbReference>
<evidence type="ECO:0000256" key="5">
    <source>
        <dbReference type="SAM" id="MobiDB-lite"/>
    </source>
</evidence>
<dbReference type="InterPro" id="IPR034646">
    <property type="entry name" value="ADCK3_dom"/>
</dbReference>
<reference evidence="7 8" key="1">
    <citation type="journal article" date="2018" name="New Phytol.">
        <title>Comparative genomics and transcriptomics depict ericoid mycorrhizal fungi as versatile saprotrophs and plant mutualists.</title>
        <authorList>
            <person name="Martino E."/>
            <person name="Morin E."/>
            <person name="Grelet G.A."/>
            <person name="Kuo A."/>
            <person name="Kohler A."/>
            <person name="Daghino S."/>
            <person name="Barry K.W."/>
            <person name="Cichocki N."/>
            <person name="Clum A."/>
            <person name="Dockter R.B."/>
            <person name="Hainaut M."/>
            <person name="Kuo R.C."/>
            <person name="LaButti K."/>
            <person name="Lindahl B.D."/>
            <person name="Lindquist E.A."/>
            <person name="Lipzen A."/>
            <person name="Khouja H.R."/>
            <person name="Magnuson J."/>
            <person name="Murat C."/>
            <person name="Ohm R.A."/>
            <person name="Singer S.W."/>
            <person name="Spatafora J.W."/>
            <person name="Wang M."/>
            <person name="Veneault-Fourrey C."/>
            <person name="Henrissat B."/>
            <person name="Grigoriev I.V."/>
            <person name="Martin F.M."/>
            <person name="Perotto S."/>
        </authorList>
    </citation>
    <scope>NUCLEOTIDE SEQUENCE [LARGE SCALE GENOMIC DNA]</scope>
    <source>
        <strain evidence="7 8">ATCC 22711</strain>
    </source>
</reference>
<accession>A0A2T3AT45</accession>
<dbReference type="EMBL" id="KZ679016">
    <property type="protein sequence ID" value="PSS10643.1"/>
    <property type="molecule type" value="Genomic_DNA"/>
</dbReference>
<dbReference type="FunCoup" id="A0A2T3AT45">
    <property type="interactions" value="393"/>
</dbReference>
<feature type="region of interest" description="Disordered" evidence="5">
    <location>
        <begin position="68"/>
        <end position="118"/>
    </location>
</feature>
<protein>
    <recommendedName>
        <fullName evidence="6">ABC1 atypical kinase-like domain-containing protein</fullName>
    </recommendedName>
</protein>
<dbReference type="Proteomes" id="UP000241818">
    <property type="component" value="Unassembled WGS sequence"/>
</dbReference>
<evidence type="ECO:0000259" key="6">
    <source>
        <dbReference type="Pfam" id="PF03109"/>
    </source>
</evidence>
<dbReference type="AlphaFoldDB" id="A0A2T3AT45"/>
<dbReference type="InterPro" id="IPR051409">
    <property type="entry name" value="Atypical_kinase_ADCK"/>
</dbReference>
<keyword evidence="2" id="KW-0808">Transferase</keyword>
<dbReference type="PANTHER" id="PTHR43851:SF3">
    <property type="entry name" value="COENZYME Q8"/>
    <property type="match status" value="1"/>
</dbReference>
<feature type="compositionally biased region" description="Basic and acidic residues" evidence="5">
    <location>
        <begin position="151"/>
        <end position="160"/>
    </location>
</feature>
<evidence type="ECO:0000256" key="2">
    <source>
        <dbReference type="ARBA" id="ARBA00022679"/>
    </source>
</evidence>
<dbReference type="GO" id="GO:0006744">
    <property type="term" value="P:ubiquinone biosynthetic process"/>
    <property type="evidence" value="ECO:0007669"/>
    <property type="project" value="TreeGrafter"/>
</dbReference>
<feature type="region of interest" description="Disordered" evidence="5">
    <location>
        <begin position="131"/>
        <end position="229"/>
    </location>
</feature>
<dbReference type="GO" id="GO:0016740">
    <property type="term" value="F:transferase activity"/>
    <property type="evidence" value="ECO:0007669"/>
    <property type="project" value="UniProtKB-KW"/>
</dbReference>
<evidence type="ECO:0000313" key="7">
    <source>
        <dbReference type="EMBL" id="PSS10643.1"/>
    </source>
</evidence>
<dbReference type="STRING" id="857342.A0A2T3AT45"/>
<dbReference type="GeneID" id="36571044"/>
<evidence type="ECO:0000256" key="1">
    <source>
        <dbReference type="ARBA" id="ARBA00009670"/>
    </source>
</evidence>
<organism evidence="7 8">
    <name type="scientific">Amorphotheca resinae ATCC 22711</name>
    <dbReference type="NCBI Taxonomy" id="857342"/>
    <lineage>
        <taxon>Eukaryota</taxon>
        <taxon>Fungi</taxon>
        <taxon>Dikarya</taxon>
        <taxon>Ascomycota</taxon>
        <taxon>Pezizomycotina</taxon>
        <taxon>Leotiomycetes</taxon>
        <taxon>Helotiales</taxon>
        <taxon>Amorphothecaceae</taxon>
        <taxon>Amorphotheca</taxon>
    </lineage>
</organism>
<dbReference type="InterPro" id="IPR004147">
    <property type="entry name" value="ABC1_dom"/>
</dbReference>
<keyword evidence="8" id="KW-1185">Reference proteome</keyword>
<dbReference type="RefSeq" id="XP_024717822.1">
    <property type="nucleotide sequence ID" value="XM_024862963.1"/>
</dbReference>
<comment type="similarity">
    <text evidence="1">Belongs to the protein kinase superfamily. ADCK protein kinase family.</text>
</comment>
<keyword evidence="4" id="KW-0067">ATP-binding</keyword>
<dbReference type="OrthoDB" id="201153at2759"/>
<feature type="compositionally biased region" description="Basic and acidic residues" evidence="5">
    <location>
        <begin position="264"/>
        <end position="277"/>
    </location>
</feature>
<proteinExistence type="inferred from homology"/>